<evidence type="ECO:0000256" key="7">
    <source>
        <dbReference type="SAM" id="MobiDB-lite"/>
    </source>
</evidence>
<feature type="compositionally biased region" description="Acidic residues" evidence="7">
    <location>
        <begin position="259"/>
        <end position="270"/>
    </location>
</feature>
<dbReference type="GO" id="GO:0005681">
    <property type="term" value="C:spliceosomal complex"/>
    <property type="evidence" value="ECO:0007669"/>
    <property type="project" value="InterPro"/>
</dbReference>
<evidence type="ECO:0000256" key="6">
    <source>
        <dbReference type="SAM" id="Coils"/>
    </source>
</evidence>
<dbReference type="EMBL" id="UNSH01000090">
    <property type="protein sequence ID" value="SZF06213.1"/>
    <property type="molecule type" value="Genomic_DNA"/>
</dbReference>
<dbReference type="GO" id="GO:0033314">
    <property type="term" value="P:mitotic DNA replication checkpoint signaling"/>
    <property type="evidence" value="ECO:0007669"/>
    <property type="project" value="TreeGrafter"/>
</dbReference>
<dbReference type="PANTHER" id="PTHR13278:SF0">
    <property type="entry name" value="ZINC FINGER PROTEIN 830"/>
    <property type="match status" value="1"/>
</dbReference>
<feature type="region of interest" description="Disordered" evidence="7">
    <location>
        <begin position="247"/>
        <end position="270"/>
    </location>
</feature>
<dbReference type="Proteomes" id="UP000275772">
    <property type="component" value="Unassembled WGS sequence"/>
</dbReference>
<comment type="subcellular location">
    <subcellularLocation>
        <location evidence="1">Nucleus</location>
    </subcellularLocation>
</comment>
<keyword evidence="5" id="KW-0539">Nucleus</keyword>
<evidence type="ECO:0000313" key="10">
    <source>
        <dbReference type="Proteomes" id="UP000275772"/>
    </source>
</evidence>
<evidence type="ECO:0000256" key="3">
    <source>
        <dbReference type="ARBA" id="ARBA00022771"/>
    </source>
</evidence>
<dbReference type="PANTHER" id="PTHR13278">
    <property type="entry name" value="ZINC FINGER PROTEIN 830"/>
    <property type="match status" value="1"/>
</dbReference>
<feature type="coiled-coil region" evidence="6">
    <location>
        <begin position="187"/>
        <end position="239"/>
    </location>
</feature>
<protein>
    <recommendedName>
        <fullName evidence="8">C2H2-type domain-containing protein</fullName>
    </recommendedName>
</protein>
<keyword evidence="6" id="KW-0175">Coiled coil</keyword>
<dbReference type="GO" id="GO:0008270">
    <property type="term" value="F:zinc ion binding"/>
    <property type="evidence" value="ECO:0007669"/>
    <property type="project" value="UniProtKB-KW"/>
</dbReference>
<dbReference type="GO" id="GO:0003676">
    <property type="term" value="F:nucleic acid binding"/>
    <property type="evidence" value="ECO:0007669"/>
    <property type="project" value="InterPro"/>
</dbReference>
<accession>A0A383V0S3</accession>
<organism evidence="9 10">
    <name type="scientific">Blumeria hordei</name>
    <name type="common">Barley powdery mildew</name>
    <name type="synonym">Blumeria graminis f. sp. hordei</name>
    <dbReference type="NCBI Taxonomy" id="2867405"/>
    <lineage>
        <taxon>Eukaryota</taxon>
        <taxon>Fungi</taxon>
        <taxon>Dikarya</taxon>
        <taxon>Ascomycota</taxon>
        <taxon>Pezizomycotina</taxon>
        <taxon>Leotiomycetes</taxon>
        <taxon>Erysiphales</taxon>
        <taxon>Erysiphaceae</taxon>
        <taxon>Blumeria</taxon>
    </lineage>
</organism>
<evidence type="ECO:0000256" key="5">
    <source>
        <dbReference type="ARBA" id="ARBA00023242"/>
    </source>
</evidence>
<dbReference type="GO" id="GO:0033260">
    <property type="term" value="P:nuclear DNA replication"/>
    <property type="evidence" value="ECO:0007669"/>
    <property type="project" value="TreeGrafter"/>
</dbReference>
<evidence type="ECO:0000256" key="1">
    <source>
        <dbReference type="ARBA" id="ARBA00004123"/>
    </source>
</evidence>
<dbReference type="AlphaFoldDB" id="A0A383V0S3"/>
<evidence type="ECO:0000313" key="9">
    <source>
        <dbReference type="EMBL" id="SZF06213.1"/>
    </source>
</evidence>
<dbReference type="InterPro" id="IPR040050">
    <property type="entry name" value="ZNF830-like"/>
</dbReference>
<dbReference type="GO" id="GO:0044773">
    <property type="term" value="P:mitotic DNA damage checkpoint signaling"/>
    <property type="evidence" value="ECO:0007669"/>
    <property type="project" value="TreeGrafter"/>
</dbReference>
<evidence type="ECO:0000256" key="4">
    <source>
        <dbReference type="ARBA" id="ARBA00022833"/>
    </source>
</evidence>
<evidence type="ECO:0000256" key="2">
    <source>
        <dbReference type="ARBA" id="ARBA00022723"/>
    </source>
</evidence>
<keyword evidence="4" id="KW-0862">Zinc</keyword>
<reference evidence="9 10" key="1">
    <citation type="submission" date="2017-11" db="EMBL/GenBank/DDBJ databases">
        <authorList>
            <person name="Kracher B."/>
        </authorList>
    </citation>
    <scope>NUCLEOTIDE SEQUENCE [LARGE SCALE GENOMIC DNA]</scope>
    <source>
        <strain evidence="9 10">RACE1</strain>
    </source>
</reference>
<dbReference type="InterPro" id="IPR013087">
    <property type="entry name" value="Znf_C2H2_type"/>
</dbReference>
<proteinExistence type="predicted"/>
<dbReference type="Pfam" id="PF12874">
    <property type="entry name" value="zf-met"/>
    <property type="match status" value="1"/>
</dbReference>
<gene>
    <name evidence="9" type="ORF">BLGHR1_17016</name>
</gene>
<dbReference type="VEuPathDB" id="FungiDB:BLGHR1_17016"/>
<feature type="domain" description="C2H2-type" evidence="8">
    <location>
        <begin position="32"/>
        <end position="51"/>
    </location>
</feature>
<evidence type="ECO:0000259" key="8">
    <source>
        <dbReference type="Pfam" id="PF12874"/>
    </source>
</evidence>
<sequence>MSSEHLPDKDDQATYRIKHQYASYSATNSLLCTICNTQIRSESLWNQHLQSTGHIFQAGKQQSIALEESETIEGSLNNDFNNKKRKASVEQDSTSLKRSKLEIESLKNSSVPNPEFHVEELPVSARIFSQTAVPDGANNFESMIDEDEWAAFEADIALDKIEESPSDWVISAPPVKLAEAMKQANPENEYLRRKEQLEQQIEADKEDALQKIEEEYEKMENLEARVKRLRARREELRKTEYALIRKEGPPILPNLTPSEESESDYDDDDDGWYDFRLM</sequence>
<keyword evidence="2" id="KW-0479">Metal-binding</keyword>
<name>A0A383V0S3_BLUHO</name>
<keyword evidence="3" id="KW-0863">Zinc-finger</keyword>